<dbReference type="InterPro" id="IPR036236">
    <property type="entry name" value="Znf_C2H2_sf"/>
</dbReference>
<evidence type="ECO:0000256" key="7">
    <source>
        <dbReference type="ARBA" id="ARBA00023242"/>
    </source>
</evidence>
<feature type="domain" description="C2H2-type" evidence="10">
    <location>
        <begin position="272"/>
        <end position="299"/>
    </location>
</feature>
<proteinExistence type="predicted"/>
<evidence type="ECO:0000256" key="6">
    <source>
        <dbReference type="ARBA" id="ARBA00023125"/>
    </source>
</evidence>
<feature type="domain" description="C2H2-type" evidence="10">
    <location>
        <begin position="476"/>
        <end position="504"/>
    </location>
</feature>
<evidence type="ECO:0000259" key="10">
    <source>
        <dbReference type="PROSITE" id="PS50157"/>
    </source>
</evidence>
<dbReference type="Pfam" id="PF00096">
    <property type="entry name" value="zf-C2H2"/>
    <property type="match status" value="7"/>
</dbReference>
<keyword evidence="7" id="KW-0539">Nucleus</keyword>
<evidence type="ECO:0000256" key="3">
    <source>
        <dbReference type="ARBA" id="ARBA00022737"/>
    </source>
</evidence>
<evidence type="ECO:0000256" key="4">
    <source>
        <dbReference type="ARBA" id="ARBA00022771"/>
    </source>
</evidence>
<name>A0ABM1EP33_PRICU</name>
<keyword evidence="5" id="KW-0862">Zinc</keyword>
<reference evidence="12" key="1">
    <citation type="submission" date="2025-08" db="UniProtKB">
        <authorList>
            <consortium name="RefSeq"/>
        </authorList>
    </citation>
    <scope>IDENTIFICATION</scope>
</reference>
<evidence type="ECO:0000256" key="1">
    <source>
        <dbReference type="ARBA" id="ARBA00004123"/>
    </source>
</evidence>
<evidence type="ECO:0000256" key="5">
    <source>
        <dbReference type="ARBA" id="ARBA00022833"/>
    </source>
</evidence>
<feature type="domain" description="C2H2-type" evidence="10">
    <location>
        <begin position="384"/>
        <end position="411"/>
    </location>
</feature>
<keyword evidence="4 8" id="KW-0863">Zinc-finger</keyword>
<dbReference type="PANTHER" id="PTHR24404">
    <property type="entry name" value="ZINC FINGER PROTEIN"/>
    <property type="match status" value="1"/>
</dbReference>
<dbReference type="GeneID" id="106814168"/>
<gene>
    <name evidence="12" type="primary">LOC106814168</name>
</gene>
<dbReference type="InterPro" id="IPR013087">
    <property type="entry name" value="Znf_C2H2_type"/>
</dbReference>
<dbReference type="InterPro" id="IPR050589">
    <property type="entry name" value="Ikaros_C2H2-ZF"/>
</dbReference>
<evidence type="ECO:0000256" key="8">
    <source>
        <dbReference type="PROSITE-ProRule" id="PRU00042"/>
    </source>
</evidence>
<dbReference type="PROSITE" id="PS50157">
    <property type="entry name" value="ZINC_FINGER_C2H2_2"/>
    <property type="match status" value="8"/>
</dbReference>
<evidence type="ECO:0000256" key="9">
    <source>
        <dbReference type="SAM" id="MobiDB-lite"/>
    </source>
</evidence>
<keyword evidence="11" id="KW-1185">Reference proteome</keyword>
<comment type="subcellular location">
    <subcellularLocation>
        <location evidence="1">Nucleus</location>
    </subcellularLocation>
</comment>
<feature type="domain" description="C2H2-type" evidence="10">
    <location>
        <begin position="356"/>
        <end position="383"/>
    </location>
</feature>
<feature type="domain" description="C2H2-type" evidence="10">
    <location>
        <begin position="242"/>
        <end position="271"/>
    </location>
</feature>
<dbReference type="Proteomes" id="UP000695022">
    <property type="component" value="Unplaced"/>
</dbReference>
<keyword evidence="2" id="KW-0479">Metal-binding</keyword>
<keyword evidence="6" id="KW-0238">DNA-binding</keyword>
<evidence type="ECO:0000313" key="11">
    <source>
        <dbReference type="Proteomes" id="UP000695022"/>
    </source>
</evidence>
<feature type="domain" description="C2H2-type" evidence="10">
    <location>
        <begin position="412"/>
        <end position="439"/>
    </location>
</feature>
<dbReference type="Gene3D" id="3.30.160.60">
    <property type="entry name" value="Classic Zinc Finger"/>
    <property type="match status" value="7"/>
</dbReference>
<evidence type="ECO:0000313" key="12">
    <source>
        <dbReference type="RefSeq" id="XP_014673954.1"/>
    </source>
</evidence>
<accession>A0ABM1EP33</accession>
<keyword evidence="3" id="KW-0677">Repeat</keyword>
<dbReference type="PROSITE" id="PS00028">
    <property type="entry name" value="ZINC_FINGER_C2H2_1"/>
    <property type="match status" value="8"/>
</dbReference>
<organism evidence="11 12">
    <name type="scientific">Priapulus caudatus</name>
    <name type="common">Priapulid worm</name>
    <dbReference type="NCBI Taxonomy" id="37621"/>
    <lineage>
        <taxon>Eukaryota</taxon>
        <taxon>Metazoa</taxon>
        <taxon>Ecdysozoa</taxon>
        <taxon>Scalidophora</taxon>
        <taxon>Priapulida</taxon>
        <taxon>Priapulimorpha</taxon>
        <taxon>Priapulimorphida</taxon>
        <taxon>Priapulidae</taxon>
        <taxon>Priapulus</taxon>
    </lineage>
</organism>
<feature type="domain" description="C2H2-type" evidence="10">
    <location>
        <begin position="300"/>
        <end position="327"/>
    </location>
</feature>
<dbReference type="SUPFAM" id="SSF57667">
    <property type="entry name" value="beta-beta-alpha zinc fingers"/>
    <property type="match status" value="4"/>
</dbReference>
<feature type="domain" description="C2H2-type" evidence="10">
    <location>
        <begin position="328"/>
        <end position="355"/>
    </location>
</feature>
<dbReference type="SMART" id="SM00355">
    <property type="entry name" value="ZnF_C2H2"/>
    <property type="match status" value="8"/>
</dbReference>
<feature type="region of interest" description="Disordered" evidence="9">
    <location>
        <begin position="183"/>
        <end position="210"/>
    </location>
</feature>
<protein>
    <submittedName>
        <fullName evidence="12">Zinc finger protein 436-like</fullName>
    </submittedName>
</protein>
<evidence type="ECO:0000256" key="2">
    <source>
        <dbReference type="ARBA" id="ARBA00022723"/>
    </source>
</evidence>
<dbReference type="RefSeq" id="XP_014673954.1">
    <property type="nucleotide sequence ID" value="XM_014818468.1"/>
</dbReference>
<sequence>MEANMEMKMNDLNNHDHYQNMYQFPKYFVSPDVAAAAAAAAAAAGVRMFHPQERADMSAVAAAMLGGGPGDGDYELAKKVPKYALPKLEDGGRKPSCEMAMSAASSSHIDSKLNIIAPDGEVTREYMGARAANAARGAAAGQCMGHPGDMLSQTEMNRLFRQDMPYMRQMEEARRLHAEAHANNQRAEGAGGSGTQVRDAPLSTPPHDKGAIEKAAEPARAGNAAASGGGGSATGSATGSFYKCQVCDVDFTRKSSLDKHLVSHLNVGEKPHKCDLCDTRFTRMDHLKRHFRNHTGEKPHKCEHCDIAFARQDHLKKHIITHTGEKPYACNQCTQAFTRSDHLNKHKRIHTGEKLWACDMCSLSFTRSDHLSKHKRTHTGEKMWSCDMCSLAFTRSDHLNKHKRTHMRDKEWKCTFCATTFPQLEHLNEHLKVHSDALKWKCAAANEAAVGLNAIAAAASSVAAAAVPPPPVVNKLRCELCSVTFSRLDHLTRHVKNQHLGAFPGTGGIGH</sequence>
<dbReference type="PANTHER" id="PTHR24404:SF114">
    <property type="entry name" value="KLUMPFUSS, ISOFORM B-RELATED"/>
    <property type="match status" value="1"/>
</dbReference>